<sequence>MKLAEIFSGTKSDHRPRCGTPRCTGGARNQWPDSPAYHSVKGLLLDRLERGLLGDESRIRDDGRALVGDVLDNGCLEPRASEPDIVGSDLHLRSDRNETAPVIVGSSPKAGHWNLG</sequence>
<dbReference type="EMBL" id="CM007384">
    <property type="protein sequence ID" value="ONK71384.1"/>
    <property type="molecule type" value="Genomic_DNA"/>
</dbReference>
<reference evidence="3" key="1">
    <citation type="journal article" date="2017" name="Nat. Commun.">
        <title>The asparagus genome sheds light on the origin and evolution of a young Y chromosome.</title>
        <authorList>
            <person name="Harkess A."/>
            <person name="Zhou J."/>
            <person name="Xu C."/>
            <person name="Bowers J.E."/>
            <person name="Van der Hulst R."/>
            <person name="Ayyampalayam S."/>
            <person name="Mercati F."/>
            <person name="Riccardi P."/>
            <person name="McKain M.R."/>
            <person name="Kakrana A."/>
            <person name="Tang H."/>
            <person name="Ray J."/>
            <person name="Groenendijk J."/>
            <person name="Arikit S."/>
            <person name="Mathioni S.M."/>
            <person name="Nakano M."/>
            <person name="Shan H."/>
            <person name="Telgmann-Rauber A."/>
            <person name="Kanno A."/>
            <person name="Yue Z."/>
            <person name="Chen H."/>
            <person name="Li W."/>
            <person name="Chen Y."/>
            <person name="Xu X."/>
            <person name="Zhang Y."/>
            <person name="Luo S."/>
            <person name="Chen H."/>
            <person name="Gao J."/>
            <person name="Mao Z."/>
            <person name="Pires J.C."/>
            <person name="Luo M."/>
            <person name="Kudrna D."/>
            <person name="Wing R.A."/>
            <person name="Meyers B.C."/>
            <person name="Yi K."/>
            <person name="Kong H."/>
            <person name="Lavrijsen P."/>
            <person name="Sunseri F."/>
            <person name="Falavigna A."/>
            <person name="Ye Y."/>
            <person name="Leebens-Mack J.H."/>
            <person name="Chen G."/>
        </authorList>
    </citation>
    <scope>NUCLEOTIDE SEQUENCE [LARGE SCALE GENOMIC DNA]</scope>
    <source>
        <strain evidence="3">cv. DH0086</strain>
    </source>
</reference>
<protein>
    <submittedName>
        <fullName evidence="2">Uncharacterized protein</fullName>
    </submittedName>
</protein>
<accession>A0A5P1EZS6</accession>
<dbReference type="Proteomes" id="UP000243459">
    <property type="component" value="Chromosome 4"/>
</dbReference>
<proteinExistence type="predicted"/>
<dbReference type="AlphaFoldDB" id="A0A5P1EZS6"/>
<evidence type="ECO:0000313" key="2">
    <source>
        <dbReference type="EMBL" id="ONK71384.1"/>
    </source>
</evidence>
<keyword evidence="3" id="KW-1185">Reference proteome</keyword>
<feature type="region of interest" description="Disordered" evidence="1">
    <location>
        <begin position="1"/>
        <end position="32"/>
    </location>
</feature>
<evidence type="ECO:0000313" key="3">
    <source>
        <dbReference type="Proteomes" id="UP000243459"/>
    </source>
</evidence>
<organism evidence="2 3">
    <name type="scientific">Asparagus officinalis</name>
    <name type="common">Garden asparagus</name>
    <dbReference type="NCBI Taxonomy" id="4686"/>
    <lineage>
        <taxon>Eukaryota</taxon>
        <taxon>Viridiplantae</taxon>
        <taxon>Streptophyta</taxon>
        <taxon>Embryophyta</taxon>
        <taxon>Tracheophyta</taxon>
        <taxon>Spermatophyta</taxon>
        <taxon>Magnoliopsida</taxon>
        <taxon>Liliopsida</taxon>
        <taxon>Asparagales</taxon>
        <taxon>Asparagaceae</taxon>
        <taxon>Asparagoideae</taxon>
        <taxon>Asparagus</taxon>
    </lineage>
</organism>
<name>A0A5P1EZS6_ASPOF</name>
<dbReference type="Gramene" id="ONK71384">
    <property type="protein sequence ID" value="ONK71384"/>
    <property type="gene ID" value="A4U43_C04F7990"/>
</dbReference>
<gene>
    <name evidence="2" type="ORF">A4U43_C04F7990</name>
</gene>
<evidence type="ECO:0000256" key="1">
    <source>
        <dbReference type="SAM" id="MobiDB-lite"/>
    </source>
</evidence>